<keyword evidence="1" id="KW-1133">Transmembrane helix</keyword>
<reference evidence="2 3" key="1">
    <citation type="journal article" date="2018" name="ISME J.">
        <title>Endosymbiont genomes yield clues of tubeworm success.</title>
        <authorList>
            <person name="Li Y."/>
            <person name="Liles M.R."/>
            <person name="Halanych K.M."/>
        </authorList>
    </citation>
    <scope>NUCLEOTIDE SEQUENCE [LARGE SCALE GENOMIC DNA]</scope>
    <source>
        <strain evidence="2">A1422</strain>
    </source>
</reference>
<dbReference type="EMBL" id="QFXD01000141">
    <property type="protein sequence ID" value="RDH90972.1"/>
    <property type="molecule type" value="Genomic_DNA"/>
</dbReference>
<keyword evidence="1" id="KW-0812">Transmembrane</keyword>
<evidence type="ECO:0000256" key="1">
    <source>
        <dbReference type="SAM" id="Phobius"/>
    </source>
</evidence>
<accession>A0A370DYQ7</accession>
<protein>
    <submittedName>
        <fullName evidence="2">Uncharacterized protein</fullName>
    </submittedName>
</protein>
<sequence>MNILFRTLHYASIIFLCIFICYMELRFQQLHNQDVTPQKSIEDGKADTGFFKKAYDIIVCDIV</sequence>
<evidence type="ECO:0000313" key="2">
    <source>
        <dbReference type="EMBL" id="RDH90972.1"/>
    </source>
</evidence>
<name>A0A370DYQ7_9GAMM</name>
<dbReference type="Proteomes" id="UP000255508">
    <property type="component" value="Unassembled WGS sequence"/>
</dbReference>
<evidence type="ECO:0000313" key="3">
    <source>
        <dbReference type="Proteomes" id="UP000255508"/>
    </source>
</evidence>
<feature type="transmembrane region" description="Helical" evidence="1">
    <location>
        <begin position="7"/>
        <end position="25"/>
    </location>
</feature>
<gene>
    <name evidence="2" type="ORF">DIZ79_07500</name>
</gene>
<proteinExistence type="predicted"/>
<organism evidence="2 3">
    <name type="scientific">endosymbiont of Lamellibrachia luymesi</name>
    <dbReference type="NCBI Taxonomy" id="2200907"/>
    <lineage>
        <taxon>Bacteria</taxon>
        <taxon>Pseudomonadati</taxon>
        <taxon>Pseudomonadota</taxon>
        <taxon>Gammaproteobacteria</taxon>
        <taxon>sulfur-oxidizing symbionts</taxon>
    </lineage>
</organism>
<dbReference type="AlphaFoldDB" id="A0A370DYQ7"/>
<keyword evidence="1" id="KW-0472">Membrane</keyword>
<comment type="caution">
    <text evidence="2">The sequence shown here is derived from an EMBL/GenBank/DDBJ whole genome shotgun (WGS) entry which is preliminary data.</text>
</comment>